<dbReference type="AlphaFoldDB" id="A0A399FDM5"/>
<keyword evidence="1" id="KW-0732">Signal</keyword>
<accession>A0A399FDM5</accession>
<evidence type="ECO:0000256" key="1">
    <source>
        <dbReference type="SAM" id="SignalP"/>
    </source>
</evidence>
<organism evidence="2 3">
    <name type="scientific">Meiothermus granaticius NBRC 107808</name>
    <dbReference type="NCBI Taxonomy" id="1227551"/>
    <lineage>
        <taxon>Bacteria</taxon>
        <taxon>Thermotogati</taxon>
        <taxon>Deinococcota</taxon>
        <taxon>Deinococci</taxon>
        <taxon>Thermales</taxon>
        <taxon>Thermaceae</taxon>
        <taxon>Meiothermus</taxon>
    </lineage>
</organism>
<name>A0A399FDM5_9DEIN</name>
<dbReference type="RefSeq" id="WP_240631196.1">
    <property type="nucleotide sequence ID" value="NZ_QWLB01000002.1"/>
</dbReference>
<proteinExistence type="predicted"/>
<evidence type="ECO:0000313" key="2">
    <source>
        <dbReference type="EMBL" id="RIH93906.1"/>
    </source>
</evidence>
<reference evidence="2 3" key="1">
    <citation type="submission" date="2018-08" db="EMBL/GenBank/DDBJ databases">
        <title>Meiothermus granaticius genome AF-68 sequencing project.</title>
        <authorList>
            <person name="Da Costa M.S."/>
            <person name="Albuquerque L."/>
            <person name="Raposo P."/>
            <person name="Froufe H.J.C."/>
            <person name="Barroso C.S."/>
            <person name="Egas C."/>
        </authorList>
    </citation>
    <scope>NUCLEOTIDE SEQUENCE [LARGE SCALE GENOMIC DNA]</scope>
    <source>
        <strain evidence="2 3">AF-68</strain>
    </source>
</reference>
<keyword evidence="3" id="KW-1185">Reference proteome</keyword>
<evidence type="ECO:0008006" key="4">
    <source>
        <dbReference type="Google" id="ProtNLM"/>
    </source>
</evidence>
<evidence type="ECO:0000313" key="3">
    <source>
        <dbReference type="Proteomes" id="UP000266178"/>
    </source>
</evidence>
<sequence length="169" mass="18803">MKPKLLWTALCALIGLALAQVSGEVKLELKAFRVITTQESGKTSEKLEPALDVKPGQVVEYRLEASNTTDRPLSRVALTIPIPKNTYYQALSAQPLQYKGGLTVPEFSFDSGQSFGKAPLKRKVRVSENGQEVEKELEVKPEEYTHVRWVIPQLGARETVVLTLRAVVR</sequence>
<comment type="caution">
    <text evidence="2">The sequence shown here is derived from an EMBL/GenBank/DDBJ whole genome shotgun (WGS) entry which is preliminary data.</text>
</comment>
<feature type="signal peptide" evidence="1">
    <location>
        <begin position="1"/>
        <end position="19"/>
    </location>
</feature>
<dbReference type="EMBL" id="QWLB01000002">
    <property type="protein sequence ID" value="RIH93906.1"/>
    <property type="molecule type" value="Genomic_DNA"/>
</dbReference>
<gene>
    <name evidence="2" type="ORF">Mgrana_00255</name>
</gene>
<protein>
    <recommendedName>
        <fullName evidence="4">DUF11 domain-containing protein</fullName>
    </recommendedName>
</protein>
<feature type="chain" id="PRO_5030071956" description="DUF11 domain-containing protein" evidence="1">
    <location>
        <begin position="20"/>
        <end position="169"/>
    </location>
</feature>
<dbReference type="Proteomes" id="UP000266178">
    <property type="component" value="Unassembled WGS sequence"/>
</dbReference>